<name>A0A9P7EEQ2_9AGAM</name>
<organism evidence="1 2">
    <name type="scientific">Suillus subaureus</name>
    <dbReference type="NCBI Taxonomy" id="48587"/>
    <lineage>
        <taxon>Eukaryota</taxon>
        <taxon>Fungi</taxon>
        <taxon>Dikarya</taxon>
        <taxon>Basidiomycota</taxon>
        <taxon>Agaricomycotina</taxon>
        <taxon>Agaricomycetes</taxon>
        <taxon>Agaricomycetidae</taxon>
        <taxon>Boletales</taxon>
        <taxon>Suillineae</taxon>
        <taxon>Suillaceae</taxon>
        <taxon>Suillus</taxon>
    </lineage>
</organism>
<reference evidence="1" key="1">
    <citation type="journal article" date="2020" name="New Phytol.">
        <title>Comparative genomics reveals dynamic genome evolution in host specialist ectomycorrhizal fungi.</title>
        <authorList>
            <person name="Lofgren L.A."/>
            <person name="Nguyen N.H."/>
            <person name="Vilgalys R."/>
            <person name="Ruytinx J."/>
            <person name="Liao H.L."/>
            <person name="Branco S."/>
            <person name="Kuo A."/>
            <person name="LaButti K."/>
            <person name="Lipzen A."/>
            <person name="Andreopoulos W."/>
            <person name="Pangilinan J."/>
            <person name="Riley R."/>
            <person name="Hundley H."/>
            <person name="Na H."/>
            <person name="Barry K."/>
            <person name="Grigoriev I.V."/>
            <person name="Stajich J.E."/>
            <person name="Kennedy P.G."/>
        </authorList>
    </citation>
    <scope>NUCLEOTIDE SEQUENCE</scope>
    <source>
        <strain evidence="1">MN1</strain>
    </source>
</reference>
<dbReference type="Proteomes" id="UP000807769">
    <property type="component" value="Unassembled WGS sequence"/>
</dbReference>
<dbReference type="RefSeq" id="XP_041194911.1">
    <property type="nucleotide sequence ID" value="XM_041339861.1"/>
</dbReference>
<dbReference type="EMBL" id="JABBWG010000010">
    <property type="protein sequence ID" value="KAG1819234.1"/>
    <property type="molecule type" value="Genomic_DNA"/>
</dbReference>
<dbReference type="AlphaFoldDB" id="A0A9P7EEQ2"/>
<gene>
    <name evidence="1" type="ORF">BJ212DRAFT_1479349</name>
</gene>
<comment type="caution">
    <text evidence="1">The sequence shown here is derived from an EMBL/GenBank/DDBJ whole genome shotgun (WGS) entry which is preliminary data.</text>
</comment>
<dbReference type="OrthoDB" id="2423701at2759"/>
<dbReference type="GeneID" id="64633877"/>
<proteinExistence type="predicted"/>
<evidence type="ECO:0000313" key="1">
    <source>
        <dbReference type="EMBL" id="KAG1819234.1"/>
    </source>
</evidence>
<keyword evidence="2" id="KW-1185">Reference proteome</keyword>
<evidence type="ECO:0000313" key="2">
    <source>
        <dbReference type="Proteomes" id="UP000807769"/>
    </source>
</evidence>
<sequence length="402" mass="45111">MADKPEAKEYRIALQNCPPAMNFTPPVSTTSGLSLTTDSSSWASYLTSTSGAFRLTLTRPSSFIELHYFSAPWSFSSCLFQYGAALSANGEKVPLLSIQRMLLSAKIAGFPKQQVCAKDDAPDSQIPPEPQIPQLPQQYINPSEADRAVRQAIDDQLENAPLRVIDTSTGRLCNREAQTNVFMRSIEYKELLPSMPREPLQMEPIREAESKEPLLRDIQYKDMCTLDPVGSVVKLQKLCKVARDAGHRRAWLQESVNSMFIWYHRSALTIVYLSDVLPSSQSIALARNAWNTRRWSFQELSASVVALRTQFVVAFVDRTLVSSFRAEFLVAPLQYGWMGETHGASKDEGYGNTAARHETNVRNDGLQAKSDTRDPVDTKIAETQEKQACLRKRRDAVAQREI</sequence>
<protein>
    <submittedName>
        <fullName evidence="1">Uncharacterized protein</fullName>
    </submittedName>
</protein>
<accession>A0A9P7EEQ2</accession>